<evidence type="ECO:0000313" key="1">
    <source>
        <dbReference type="EMBL" id="KAJ5240358.1"/>
    </source>
</evidence>
<dbReference type="OrthoDB" id="4365878at2759"/>
<protein>
    <submittedName>
        <fullName evidence="1">Uncharacterized protein</fullName>
    </submittedName>
</protein>
<dbReference type="AlphaFoldDB" id="A0A9W9PBT4"/>
<dbReference type="RefSeq" id="XP_056503363.1">
    <property type="nucleotide sequence ID" value="XM_056640869.1"/>
</dbReference>
<organism evidence="1 2">
    <name type="scientific">Penicillium citrinum</name>
    <dbReference type="NCBI Taxonomy" id="5077"/>
    <lineage>
        <taxon>Eukaryota</taxon>
        <taxon>Fungi</taxon>
        <taxon>Dikarya</taxon>
        <taxon>Ascomycota</taxon>
        <taxon>Pezizomycotina</taxon>
        <taxon>Eurotiomycetes</taxon>
        <taxon>Eurotiomycetidae</taxon>
        <taxon>Eurotiales</taxon>
        <taxon>Aspergillaceae</taxon>
        <taxon>Penicillium</taxon>
    </lineage>
</organism>
<sequence length="240" mass="26564">MSSERRSQNTHIPSSSVADICNQIITQYFKPSGHTLSYIVDLLESYRTVLDSDVNFAQLFGVPLASDSKAAALNLLFSKEKPQVVRVGKSSNHDINWTDVLRSTPYDATLQENGNYHVQIEKGDALIEVTKEDHDFILTEIPRQLINPHSYPGDLALETSALKSMIDQLTFWQDSAFRLNKLIKGNLSKLHEQVGILEEKSHAFSSQVSFPSGSSNVDRCCSITAAHIEGHAIAAKPPQA</sequence>
<comment type="caution">
    <text evidence="1">The sequence shown here is derived from an EMBL/GenBank/DDBJ whole genome shotgun (WGS) entry which is preliminary data.</text>
</comment>
<reference evidence="1" key="1">
    <citation type="submission" date="2022-11" db="EMBL/GenBank/DDBJ databases">
        <authorList>
            <person name="Petersen C."/>
        </authorList>
    </citation>
    <scope>NUCLEOTIDE SEQUENCE</scope>
    <source>
        <strain evidence="1">IBT 23319</strain>
    </source>
</reference>
<dbReference type="EMBL" id="JAPQKT010000002">
    <property type="protein sequence ID" value="KAJ5240358.1"/>
    <property type="molecule type" value="Genomic_DNA"/>
</dbReference>
<name>A0A9W9PBT4_PENCI</name>
<keyword evidence="2" id="KW-1185">Reference proteome</keyword>
<dbReference type="Proteomes" id="UP001147733">
    <property type="component" value="Unassembled WGS sequence"/>
</dbReference>
<gene>
    <name evidence="1" type="ORF">N7469_001949</name>
</gene>
<accession>A0A9W9PBT4</accession>
<dbReference type="GeneID" id="81380036"/>
<reference evidence="1" key="2">
    <citation type="journal article" date="2023" name="IMA Fungus">
        <title>Comparative genomic study of the Penicillium genus elucidates a diverse pangenome and 15 lateral gene transfer events.</title>
        <authorList>
            <person name="Petersen C."/>
            <person name="Sorensen T."/>
            <person name="Nielsen M.R."/>
            <person name="Sondergaard T.E."/>
            <person name="Sorensen J.L."/>
            <person name="Fitzpatrick D.A."/>
            <person name="Frisvad J.C."/>
            <person name="Nielsen K.L."/>
        </authorList>
    </citation>
    <scope>NUCLEOTIDE SEQUENCE</scope>
    <source>
        <strain evidence="1">IBT 23319</strain>
    </source>
</reference>
<evidence type="ECO:0000313" key="2">
    <source>
        <dbReference type="Proteomes" id="UP001147733"/>
    </source>
</evidence>
<proteinExistence type="predicted"/>